<keyword evidence="1" id="KW-0812">Transmembrane</keyword>
<name>A0A1W0X8G0_HYPEX</name>
<keyword evidence="3" id="KW-1185">Reference proteome</keyword>
<evidence type="ECO:0000313" key="3">
    <source>
        <dbReference type="Proteomes" id="UP000192578"/>
    </source>
</evidence>
<proteinExistence type="predicted"/>
<dbReference type="EMBL" id="MTYJ01000010">
    <property type="protein sequence ID" value="OQV23694.1"/>
    <property type="molecule type" value="Genomic_DNA"/>
</dbReference>
<accession>A0A1W0X8G0</accession>
<dbReference type="AlphaFoldDB" id="A0A1W0X8G0"/>
<sequence length="197" mass="21615">MTEFPGWGAQANDVRHWLCQTLQNLADNGYDECQEFLRIRADSVDQNASGSSSLLPVGQKSVDLYPTCKPQSLLEVAMLVLFSVSLAICFLVVYFVFRWYRCNVIQRPASTWALSSSRLPPIVYSSTLRAEIRHPIGADSISGTSDGFTVVNCGDLTAIPGAGETGVFPLLHRPDLPPSYGQVMRTSPDFSALHKSD</sequence>
<keyword evidence="1" id="KW-1133">Transmembrane helix</keyword>
<keyword evidence="1" id="KW-0472">Membrane</keyword>
<protein>
    <submittedName>
        <fullName evidence="2">Uncharacterized protein</fullName>
    </submittedName>
</protein>
<gene>
    <name evidence="2" type="ORF">BV898_02431</name>
</gene>
<organism evidence="2 3">
    <name type="scientific">Hypsibius exemplaris</name>
    <name type="common">Freshwater tardigrade</name>
    <dbReference type="NCBI Taxonomy" id="2072580"/>
    <lineage>
        <taxon>Eukaryota</taxon>
        <taxon>Metazoa</taxon>
        <taxon>Ecdysozoa</taxon>
        <taxon>Tardigrada</taxon>
        <taxon>Eutardigrada</taxon>
        <taxon>Parachela</taxon>
        <taxon>Hypsibioidea</taxon>
        <taxon>Hypsibiidae</taxon>
        <taxon>Hypsibius</taxon>
    </lineage>
</organism>
<dbReference type="Proteomes" id="UP000192578">
    <property type="component" value="Unassembled WGS sequence"/>
</dbReference>
<evidence type="ECO:0000313" key="2">
    <source>
        <dbReference type="EMBL" id="OQV23694.1"/>
    </source>
</evidence>
<feature type="transmembrane region" description="Helical" evidence="1">
    <location>
        <begin position="76"/>
        <end position="97"/>
    </location>
</feature>
<comment type="caution">
    <text evidence="2">The sequence shown here is derived from an EMBL/GenBank/DDBJ whole genome shotgun (WGS) entry which is preliminary data.</text>
</comment>
<reference evidence="3" key="1">
    <citation type="submission" date="2017-01" db="EMBL/GenBank/DDBJ databases">
        <title>Comparative genomics of anhydrobiosis in the tardigrade Hypsibius dujardini.</title>
        <authorList>
            <person name="Yoshida Y."/>
            <person name="Koutsovoulos G."/>
            <person name="Laetsch D."/>
            <person name="Stevens L."/>
            <person name="Kumar S."/>
            <person name="Horikawa D."/>
            <person name="Ishino K."/>
            <person name="Komine S."/>
            <person name="Tomita M."/>
            <person name="Blaxter M."/>
            <person name="Arakawa K."/>
        </authorList>
    </citation>
    <scope>NUCLEOTIDE SEQUENCE [LARGE SCALE GENOMIC DNA]</scope>
    <source>
        <strain evidence="3">Z151</strain>
    </source>
</reference>
<evidence type="ECO:0000256" key="1">
    <source>
        <dbReference type="SAM" id="Phobius"/>
    </source>
</evidence>